<dbReference type="NCBIfam" id="NF001244">
    <property type="entry name" value="PRK00216.1-5"/>
    <property type="match status" value="1"/>
</dbReference>
<dbReference type="PROSITE" id="PS01184">
    <property type="entry name" value="UBIE_2"/>
    <property type="match status" value="1"/>
</dbReference>
<evidence type="ECO:0000256" key="4">
    <source>
        <dbReference type="ARBA" id="ARBA00022691"/>
    </source>
</evidence>
<dbReference type="Pfam" id="PF01209">
    <property type="entry name" value="Ubie_methyltran"/>
    <property type="match status" value="1"/>
</dbReference>
<dbReference type="EMBL" id="CYXP01000008">
    <property type="protein sequence ID" value="CUN28151.1"/>
    <property type="molecule type" value="Genomic_DNA"/>
</dbReference>
<dbReference type="AlphaFoldDB" id="A0A173VLS3"/>
<sequence>MTQYGSETILPYNKEEQKGTQVKRMFDSIAETYDQLNHTLSFGIDKIWRRKGIAFLRPFSPKTILDIATGTGDLAISMYKKLRPDHIIGADISLGMMEVGQKKVAAAGYSEHISFEQQDCTALTYEENSFDAVTAAFGVRNFENIEQGISEMYRVLKPGGHIMILELSTPEHFPMRQLYQIYSKTVIPFIGRLLSKEKAAYNYLPASIKVVPQGKVMTDLLTRQGFKQARVRTFTFGICSLYTGSKE</sequence>
<organism evidence="6 7">
    <name type="scientific">Parabacteroides distasonis</name>
    <dbReference type="NCBI Taxonomy" id="823"/>
    <lineage>
        <taxon>Bacteria</taxon>
        <taxon>Pseudomonadati</taxon>
        <taxon>Bacteroidota</taxon>
        <taxon>Bacteroidia</taxon>
        <taxon>Bacteroidales</taxon>
        <taxon>Tannerellaceae</taxon>
        <taxon>Parabacteroides</taxon>
    </lineage>
</organism>
<comment type="catalytic activity">
    <reaction evidence="5">
        <text>a 2-demethylmenaquinol + S-adenosyl-L-methionine = a menaquinol + S-adenosyl-L-homocysteine + H(+)</text>
        <dbReference type="Rhea" id="RHEA:42640"/>
        <dbReference type="Rhea" id="RHEA-COMP:9539"/>
        <dbReference type="Rhea" id="RHEA-COMP:9563"/>
        <dbReference type="ChEBI" id="CHEBI:15378"/>
        <dbReference type="ChEBI" id="CHEBI:18151"/>
        <dbReference type="ChEBI" id="CHEBI:55437"/>
        <dbReference type="ChEBI" id="CHEBI:57856"/>
        <dbReference type="ChEBI" id="CHEBI:59789"/>
        <dbReference type="EC" id="2.1.1.163"/>
    </reaction>
</comment>
<dbReference type="GO" id="GO:0032259">
    <property type="term" value="P:methylation"/>
    <property type="evidence" value="ECO:0007669"/>
    <property type="project" value="UniProtKB-KW"/>
</dbReference>
<evidence type="ECO:0000256" key="2">
    <source>
        <dbReference type="ARBA" id="ARBA00022603"/>
    </source>
</evidence>
<dbReference type="PROSITE" id="PS51608">
    <property type="entry name" value="SAM_MT_UBIE"/>
    <property type="match status" value="1"/>
</dbReference>
<keyword evidence="2 5" id="KW-0489">Methyltransferase</keyword>
<dbReference type="GO" id="GO:0009234">
    <property type="term" value="P:menaquinone biosynthetic process"/>
    <property type="evidence" value="ECO:0007669"/>
    <property type="project" value="UniProtKB-UniRule"/>
</dbReference>
<keyword evidence="3 5" id="KW-0808">Transferase</keyword>
<dbReference type="PROSITE" id="PS01183">
    <property type="entry name" value="UBIE_1"/>
    <property type="match status" value="1"/>
</dbReference>
<protein>
    <recommendedName>
        <fullName evidence="5">Demethylmenaquinone methyltransferase</fullName>
        <ecNumber evidence="5">2.1.1.163</ecNumber>
    </recommendedName>
</protein>
<dbReference type="Proteomes" id="UP000095591">
    <property type="component" value="Unassembled WGS sequence"/>
</dbReference>
<dbReference type="PANTHER" id="PTHR43591">
    <property type="entry name" value="METHYLTRANSFERASE"/>
    <property type="match status" value="1"/>
</dbReference>
<proteinExistence type="inferred from homology"/>
<dbReference type="RefSeq" id="WP_044544941.1">
    <property type="nucleotide sequence ID" value="NZ_CDRH01000109.1"/>
</dbReference>
<dbReference type="SUPFAM" id="SSF53335">
    <property type="entry name" value="S-adenosyl-L-methionine-dependent methyltransferases"/>
    <property type="match status" value="1"/>
</dbReference>
<evidence type="ECO:0000256" key="5">
    <source>
        <dbReference type="HAMAP-Rule" id="MF_01813"/>
    </source>
</evidence>
<gene>
    <name evidence="6" type="primary">ubiE</name>
    <name evidence="5" type="synonym">menG</name>
    <name evidence="6" type="ORF">ERS852429_03216</name>
</gene>
<dbReference type="InterPro" id="IPR004033">
    <property type="entry name" value="UbiE/COQ5_MeTrFase"/>
</dbReference>
<dbReference type="UniPathway" id="UPA00079">
    <property type="reaction ID" value="UER00169"/>
</dbReference>
<accession>A0A173VLS3</accession>
<feature type="binding site" evidence="5">
    <location>
        <position position="91"/>
    </location>
    <ligand>
        <name>S-adenosyl-L-methionine</name>
        <dbReference type="ChEBI" id="CHEBI:59789"/>
    </ligand>
</feature>
<dbReference type="InterPro" id="IPR023576">
    <property type="entry name" value="UbiE/COQ5_MeTrFase_CS"/>
</dbReference>
<dbReference type="InterPro" id="IPR029063">
    <property type="entry name" value="SAM-dependent_MTases_sf"/>
</dbReference>
<feature type="binding site" evidence="5">
    <location>
        <begin position="119"/>
        <end position="120"/>
    </location>
    <ligand>
        <name>S-adenosyl-L-methionine</name>
        <dbReference type="ChEBI" id="CHEBI:59789"/>
    </ligand>
</feature>
<comment type="pathway">
    <text evidence="5">Quinol/quinone metabolism; menaquinone biosynthesis; menaquinol from 1,4-dihydroxy-2-naphthoate: step 2/2.</text>
</comment>
<comment type="similarity">
    <text evidence="5">Belongs to the class I-like SAM-binding methyltransferase superfamily. MenG/UbiE family.</text>
</comment>
<evidence type="ECO:0000256" key="3">
    <source>
        <dbReference type="ARBA" id="ARBA00022679"/>
    </source>
</evidence>
<dbReference type="HAMAP" id="MF_01813">
    <property type="entry name" value="MenG_UbiE_methyltr"/>
    <property type="match status" value="1"/>
</dbReference>
<comment type="function">
    <text evidence="5">Methyltransferase required for the conversion of demethylmenaquinol (DMKH2) to menaquinol (MKH2).</text>
</comment>
<dbReference type="PANTHER" id="PTHR43591:SF24">
    <property type="entry name" value="2-METHOXY-6-POLYPRENYL-1,4-BENZOQUINOL METHYLASE, MITOCHONDRIAL"/>
    <property type="match status" value="1"/>
</dbReference>
<dbReference type="EC" id="2.1.1.163" evidence="5"/>
<reference evidence="6 7" key="1">
    <citation type="submission" date="2015-09" db="EMBL/GenBank/DDBJ databases">
        <authorList>
            <consortium name="Pathogen Informatics"/>
        </authorList>
    </citation>
    <scope>NUCLEOTIDE SEQUENCE [LARGE SCALE GENOMIC DNA]</scope>
    <source>
        <strain evidence="6 7">2789STDY5608872</strain>
    </source>
</reference>
<keyword evidence="1 5" id="KW-0474">Menaquinone biosynthesis</keyword>
<dbReference type="Gene3D" id="3.40.50.150">
    <property type="entry name" value="Vaccinia Virus protein VP39"/>
    <property type="match status" value="1"/>
</dbReference>
<name>A0A173VLS3_PARDI</name>
<evidence type="ECO:0000313" key="6">
    <source>
        <dbReference type="EMBL" id="CUN28151.1"/>
    </source>
</evidence>
<keyword evidence="4 5" id="KW-0949">S-adenosyl-L-methionine</keyword>
<evidence type="ECO:0000313" key="7">
    <source>
        <dbReference type="Proteomes" id="UP000095591"/>
    </source>
</evidence>
<evidence type="ECO:0000256" key="1">
    <source>
        <dbReference type="ARBA" id="ARBA00022428"/>
    </source>
</evidence>
<dbReference type="CDD" id="cd02440">
    <property type="entry name" value="AdoMet_MTases"/>
    <property type="match status" value="1"/>
</dbReference>
<dbReference type="GO" id="GO:0043770">
    <property type="term" value="F:demethylmenaquinone methyltransferase activity"/>
    <property type="evidence" value="ECO:0007669"/>
    <property type="project" value="UniProtKB-UniRule"/>
</dbReference>
<feature type="binding site" evidence="5">
    <location>
        <position position="71"/>
    </location>
    <ligand>
        <name>S-adenosyl-L-methionine</name>
        <dbReference type="ChEBI" id="CHEBI:59789"/>
    </ligand>
</feature>
<comment type="caution">
    <text evidence="5">Lacks conserved residue(s) required for the propagation of feature annotation.</text>
</comment>
<dbReference type="NCBIfam" id="TIGR01934">
    <property type="entry name" value="MenG_MenH_UbiE"/>
    <property type="match status" value="1"/>
</dbReference>
<keyword evidence="6" id="KW-0830">Ubiquinone</keyword>